<name>A0AAD9RK07_9HYME</name>
<evidence type="ECO:0000256" key="8">
    <source>
        <dbReference type="ARBA" id="ARBA00022723"/>
    </source>
</evidence>
<feature type="compositionally biased region" description="Polar residues" evidence="18">
    <location>
        <begin position="1113"/>
        <end position="1123"/>
    </location>
</feature>
<keyword evidence="15 19" id="KW-0472">Membrane</keyword>
<evidence type="ECO:0000313" key="22">
    <source>
        <dbReference type="Proteomes" id="UP001258017"/>
    </source>
</evidence>
<feature type="transmembrane region" description="Helical" evidence="19">
    <location>
        <begin position="798"/>
        <end position="821"/>
    </location>
</feature>
<dbReference type="Pfam" id="PF00999">
    <property type="entry name" value="Na_H_Exchanger"/>
    <property type="match status" value="1"/>
</dbReference>
<feature type="transmembrane region" description="Helical" evidence="19">
    <location>
        <begin position="598"/>
        <end position="617"/>
    </location>
</feature>
<evidence type="ECO:0000256" key="9">
    <source>
        <dbReference type="ARBA" id="ARBA00022989"/>
    </source>
</evidence>
<evidence type="ECO:0000256" key="5">
    <source>
        <dbReference type="ARBA" id="ARBA00022448"/>
    </source>
</evidence>
<feature type="transmembrane region" description="Helical" evidence="19">
    <location>
        <begin position="692"/>
        <end position="717"/>
    </location>
</feature>
<organism evidence="21 22">
    <name type="scientific">Odynerus spinipes</name>
    <dbReference type="NCBI Taxonomy" id="1348599"/>
    <lineage>
        <taxon>Eukaryota</taxon>
        <taxon>Metazoa</taxon>
        <taxon>Ecdysozoa</taxon>
        <taxon>Arthropoda</taxon>
        <taxon>Hexapoda</taxon>
        <taxon>Insecta</taxon>
        <taxon>Pterygota</taxon>
        <taxon>Neoptera</taxon>
        <taxon>Endopterygota</taxon>
        <taxon>Hymenoptera</taxon>
        <taxon>Apocrita</taxon>
        <taxon>Aculeata</taxon>
        <taxon>Vespoidea</taxon>
        <taxon>Vespidae</taxon>
        <taxon>Eumeninae</taxon>
        <taxon>Odynerus</taxon>
    </lineage>
</organism>
<dbReference type="GO" id="GO:0017183">
    <property type="term" value="P:protein histidyl modification to diphthamide"/>
    <property type="evidence" value="ECO:0007669"/>
    <property type="project" value="InterPro"/>
</dbReference>
<feature type="region of interest" description="Disordered" evidence="18">
    <location>
        <begin position="548"/>
        <end position="591"/>
    </location>
</feature>
<dbReference type="GO" id="GO:0051536">
    <property type="term" value="F:iron-sulfur cluster binding"/>
    <property type="evidence" value="ECO:0007669"/>
    <property type="project" value="UniProtKB-KW"/>
</dbReference>
<evidence type="ECO:0000256" key="2">
    <source>
        <dbReference type="ARBA" id="ARBA00004653"/>
    </source>
</evidence>
<feature type="transmembrane region" description="Helical" evidence="19">
    <location>
        <begin position="950"/>
        <end position="968"/>
    </location>
</feature>
<protein>
    <recommendedName>
        <fullName evidence="17">Sodium/hydrogen exchanger</fullName>
    </recommendedName>
</protein>
<evidence type="ECO:0000256" key="11">
    <source>
        <dbReference type="ARBA" id="ARBA00023014"/>
    </source>
</evidence>
<dbReference type="PANTHER" id="PTHR10110:SF191">
    <property type="entry name" value="SODIUM_HYDROGEN EXCHANGER 8"/>
    <property type="match status" value="1"/>
</dbReference>
<dbReference type="Gene3D" id="6.10.140.1330">
    <property type="match status" value="1"/>
</dbReference>
<evidence type="ECO:0000256" key="17">
    <source>
        <dbReference type="RuleBase" id="RU003722"/>
    </source>
</evidence>
<feature type="transmembrane region" description="Helical" evidence="19">
    <location>
        <begin position="885"/>
        <end position="905"/>
    </location>
</feature>
<feature type="compositionally biased region" description="Low complexity" evidence="18">
    <location>
        <begin position="567"/>
        <end position="577"/>
    </location>
</feature>
<keyword evidence="13" id="KW-0915">Sodium</keyword>
<evidence type="ECO:0000256" key="12">
    <source>
        <dbReference type="ARBA" id="ARBA00023034"/>
    </source>
</evidence>
<feature type="domain" description="Cation/H+ exchanger transmembrane" evidence="20">
    <location>
        <begin position="612"/>
        <end position="1005"/>
    </location>
</feature>
<dbReference type="GO" id="GO:0000139">
    <property type="term" value="C:Golgi membrane"/>
    <property type="evidence" value="ECO:0007669"/>
    <property type="project" value="UniProtKB-SubCell"/>
</dbReference>
<evidence type="ECO:0000256" key="4">
    <source>
        <dbReference type="ARBA" id="ARBA00006179"/>
    </source>
</evidence>
<dbReference type="NCBIfam" id="TIGR00322">
    <property type="entry name" value="diphth2_R"/>
    <property type="match status" value="1"/>
</dbReference>
<feature type="transmembrane region" description="Helical" evidence="19">
    <location>
        <begin position="841"/>
        <end position="864"/>
    </location>
</feature>
<dbReference type="AlphaFoldDB" id="A0AAD9RK07"/>
<dbReference type="InterPro" id="IPR016435">
    <property type="entry name" value="DPH1/DPH2"/>
</dbReference>
<dbReference type="SFLD" id="SFLDS00032">
    <property type="entry name" value="Radical_SAM_3-amino-3-carboxyp"/>
    <property type="match status" value="1"/>
</dbReference>
<keyword evidence="8" id="KW-0479">Metal-binding</keyword>
<keyword evidence="22" id="KW-1185">Reference proteome</keyword>
<dbReference type="FunFam" id="3.40.50.11860:FF:000001">
    <property type="entry name" value="2-(3-amino-3-carboxypropyl)histidine synthase subunit 2"/>
    <property type="match status" value="1"/>
</dbReference>
<dbReference type="InterPro" id="IPR006153">
    <property type="entry name" value="Cation/H_exchanger_TM"/>
</dbReference>
<keyword evidence="12" id="KW-0333">Golgi apparatus</keyword>
<reference evidence="21" key="2">
    <citation type="journal article" date="2023" name="Commun. Biol.">
        <title>Intrasexual cuticular hydrocarbon dimorphism in a wasp sheds light on hydrocarbon biosynthesis genes in Hymenoptera.</title>
        <authorList>
            <person name="Moris V.C."/>
            <person name="Podsiadlowski L."/>
            <person name="Martin S."/>
            <person name="Oeyen J.P."/>
            <person name="Donath A."/>
            <person name="Petersen M."/>
            <person name="Wilbrandt J."/>
            <person name="Misof B."/>
            <person name="Liedtke D."/>
            <person name="Thamm M."/>
            <person name="Scheiner R."/>
            <person name="Schmitt T."/>
            <person name="Niehuis O."/>
        </authorList>
    </citation>
    <scope>NUCLEOTIDE SEQUENCE</scope>
    <source>
        <strain evidence="21">GBR_01_08_01A</strain>
    </source>
</reference>
<dbReference type="GO" id="GO:0015385">
    <property type="term" value="F:sodium:proton antiporter activity"/>
    <property type="evidence" value="ECO:0007669"/>
    <property type="project" value="InterPro"/>
</dbReference>
<proteinExistence type="inferred from homology"/>
<feature type="transmembrane region" description="Helical" evidence="19">
    <location>
        <begin position="980"/>
        <end position="1004"/>
    </location>
</feature>
<evidence type="ECO:0000256" key="16">
    <source>
        <dbReference type="ARBA" id="ARBA00023201"/>
    </source>
</evidence>
<accession>A0AAD9RK07</accession>
<dbReference type="Gene3D" id="3.40.50.11840">
    <property type="entry name" value="Diphthamide synthesis DPH1/DPH2 domain 1"/>
    <property type="match status" value="1"/>
</dbReference>
<evidence type="ECO:0000313" key="21">
    <source>
        <dbReference type="EMBL" id="KAK2581130.1"/>
    </source>
</evidence>
<keyword evidence="6 17" id="KW-0050">Antiport</keyword>
<evidence type="ECO:0000256" key="6">
    <source>
        <dbReference type="ARBA" id="ARBA00022449"/>
    </source>
</evidence>
<dbReference type="Gene3D" id="3.40.50.11860">
    <property type="entry name" value="Diphthamide synthesis DPH1/DPH2 domain 3"/>
    <property type="match status" value="1"/>
</dbReference>
<evidence type="ECO:0000256" key="7">
    <source>
        <dbReference type="ARBA" id="ARBA00022692"/>
    </source>
</evidence>
<evidence type="ECO:0000256" key="13">
    <source>
        <dbReference type="ARBA" id="ARBA00023053"/>
    </source>
</evidence>
<feature type="transmembrane region" description="Helical" evidence="19">
    <location>
        <begin position="658"/>
        <end position="680"/>
    </location>
</feature>
<keyword evidence="14 17" id="KW-0406">Ion transport</keyword>
<feature type="region of interest" description="Disordered" evidence="18">
    <location>
        <begin position="437"/>
        <end position="458"/>
    </location>
</feature>
<dbReference type="NCBIfam" id="TIGR00272">
    <property type="entry name" value="DPH2"/>
    <property type="match status" value="1"/>
</dbReference>
<evidence type="ECO:0000256" key="19">
    <source>
        <dbReference type="SAM" id="Phobius"/>
    </source>
</evidence>
<gene>
    <name evidence="21" type="ORF">KPH14_007943</name>
</gene>
<dbReference type="InterPro" id="IPR042265">
    <property type="entry name" value="DPH1/DPH2_3"/>
</dbReference>
<evidence type="ECO:0000256" key="14">
    <source>
        <dbReference type="ARBA" id="ARBA00023065"/>
    </source>
</evidence>
<reference evidence="21" key="1">
    <citation type="submission" date="2021-08" db="EMBL/GenBank/DDBJ databases">
        <authorList>
            <person name="Misof B."/>
            <person name="Oliver O."/>
            <person name="Podsiadlowski L."/>
            <person name="Donath A."/>
            <person name="Peters R."/>
            <person name="Mayer C."/>
            <person name="Rust J."/>
            <person name="Gunkel S."/>
            <person name="Lesny P."/>
            <person name="Martin S."/>
            <person name="Oeyen J.P."/>
            <person name="Petersen M."/>
            <person name="Panagiotis P."/>
            <person name="Wilbrandt J."/>
            <person name="Tanja T."/>
        </authorList>
    </citation>
    <scope>NUCLEOTIDE SEQUENCE</scope>
    <source>
        <strain evidence="21">GBR_01_08_01A</strain>
        <tissue evidence="21">Thorax + abdomen</tissue>
    </source>
</reference>
<feature type="transmembrane region" description="Helical" evidence="19">
    <location>
        <begin position="917"/>
        <end position="938"/>
    </location>
</feature>
<dbReference type="PRINTS" id="PR01084">
    <property type="entry name" value="NAHEXCHNGR"/>
</dbReference>
<keyword evidence="9 19" id="KW-1133">Transmembrane helix</keyword>
<feature type="region of interest" description="Disordered" evidence="18">
    <location>
        <begin position="1109"/>
        <end position="1155"/>
    </location>
</feature>
<evidence type="ECO:0000256" key="3">
    <source>
        <dbReference type="ARBA" id="ARBA00005156"/>
    </source>
</evidence>
<dbReference type="NCBIfam" id="TIGR00840">
    <property type="entry name" value="b_cpa1"/>
    <property type="match status" value="1"/>
</dbReference>
<keyword evidence="10" id="KW-0408">Iron</keyword>
<dbReference type="InterPro" id="IPR004709">
    <property type="entry name" value="NaH_exchanger"/>
</dbReference>
<dbReference type="GO" id="GO:0046872">
    <property type="term" value="F:metal ion binding"/>
    <property type="evidence" value="ECO:0007669"/>
    <property type="project" value="UniProtKB-KW"/>
</dbReference>
<comment type="subcellular location">
    <subcellularLocation>
        <location evidence="2">Golgi apparatus membrane</location>
        <topology evidence="2">Multi-pass membrane protein</topology>
    </subcellularLocation>
</comment>
<evidence type="ECO:0000256" key="10">
    <source>
        <dbReference type="ARBA" id="ARBA00023004"/>
    </source>
</evidence>
<feature type="compositionally biased region" description="Polar residues" evidence="18">
    <location>
        <begin position="548"/>
        <end position="566"/>
    </location>
</feature>
<comment type="similarity">
    <text evidence="4">Belongs to the DPH1/DPH2 family. DPH2 subfamily.</text>
</comment>
<evidence type="ECO:0000256" key="1">
    <source>
        <dbReference type="ARBA" id="ARBA00001966"/>
    </source>
</evidence>
<comment type="pathway">
    <text evidence="3">Protein modification; peptidyl-diphthamide biosynthesis.</text>
</comment>
<dbReference type="GO" id="GO:0015386">
    <property type="term" value="F:potassium:proton antiporter activity"/>
    <property type="evidence" value="ECO:0007669"/>
    <property type="project" value="TreeGrafter"/>
</dbReference>
<dbReference type="InterPro" id="IPR018422">
    <property type="entry name" value="Cation/H_exchanger_CPA1"/>
</dbReference>
<comment type="cofactor">
    <cofactor evidence="1">
        <name>[4Fe-4S] cluster</name>
        <dbReference type="ChEBI" id="CHEBI:49883"/>
    </cofactor>
</comment>
<dbReference type="Pfam" id="PF01866">
    <property type="entry name" value="Diphthamide_syn"/>
    <property type="match status" value="1"/>
</dbReference>
<comment type="caution">
    <text evidence="21">The sequence shown here is derived from an EMBL/GenBank/DDBJ whole genome shotgun (WGS) entry which is preliminary data.</text>
</comment>
<evidence type="ECO:0000256" key="15">
    <source>
        <dbReference type="ARBA" id="ARBA00023136"/>
    </source>
</evidence>
<dbReference type="InterPro" id="IPR010014">
    <property type="entry name" value="DHP2"/>
</dbReference>
<dbReference type="InterPro" id="IPR042263">
    <property type="entry name" value="DPH1/DPH2_1"/>
</dbReference>
<dbReference type="GO" id="GO:0051453">
    <property type="term" value="P:regulation of intracellular pH"/>
    <property type="evidence" value="ECO:0007669"/>
    <property type="project" value="TreeGrafter"/>
</dbReference>
<dbReference type="EMBL" id="JAIFRP010000042">
    <property type="protein sequence ID" value="KAK2581130.1"/>
    <property type="molecule type" value="Genomic_DNA"/>
</dbReference>
<keyword evidence="5 17" id="KW-0813">Transport</keyword>
<comment type="similarity">
    <text evidence="17">Belongs to the monovalent cation:proton antiporter 1 (CPA1) transporter (TC 2.A.36) family.</text>
</comment>
<feature type="transmembrane region" description="Helical" evidence="19">
    <location>
        <begin position="729"/>
        <end position="750"/>
    </location>
</feature>
<dbReference type="GO" id="GO:0090560">
    <property type="term" value="F:2-(3-amino-3-carboxypropyl)histidine synthase activity"/>
    <property type="evidence" value="ECO:0007669"/>
    <property type="project" value="InterPro"/>
</dbReference>
<dbReference type="Proteomes" id="UP001258017">
    <property type="component" value="Unassembled WGS sequence"/>
</dbReference>
<evidence type="ECO:0000256" key="18">
    <source>
        <dbReference type="SAM" id="MobiDB-lite"/>
    </source>
</evidence>
<evidence type="ECO:0000259" key="20">
    <source>
        <dbReference type="Pfam" id="PF00999"/>
    </source>
</evidence>
<sequence length="1155" mass="128930">MNDTKDVHAELINKTEDPYEIEKCVKWIEANNLKKVCLQFPDELLPDSASIALRIEKCIDRKVYILGDTTCGSCCVDTIAAQHINADGIIHFGHACLNPISRILAFHVLPKQRIEITHFQDQLKEILEDPTKKCILFYDVAYAHMIECIYNNMKPTFKNLILSKLNCTSNVEFTDTKNDSSIVILGRTYTLENDCTINDYEAVFLGENGKTFSTLAMSIPAKKWYYFENKKMTEFNVLNTPWLRRRRFLIEKLKDAKVVGIVVATLGINDYLKCISTVKNTLKQKNKKTYILSVGKINPTKLANFPEIDAYVVIACSENEVFDSRDFLQPILMPFEVDLAFNASRKFFTQYCMDFRQILPGGLNYCDFKASEEMDDVSLISGEIRNIGKDSLCTDKMDALILKTPGVIAVGNAGAQFLQERSWKGVEQRLGEDAPCPAQIGRSEVPNLENGKLSNNNTSLPVSNDLKINVNTNHLSTTTNANSIGDETKTNIPQNSNDVKASNVSIVAVSTAKSPSIFSNMEQNDTGLKNVTTEKVNIEGTATSINDKNGSMITDYPSSSSQSPDITNVTNTSTTTVAPAEPVLPDKGSAEEEHNSSMSIFFVLCVLALGILLIHLMLQTNFQYLPESVVIVFLGAAIGMIINLMSHQNIANWRKEEAFSPTAFFLVLLPPIIFESGYNLHKGNFFQNIGSILVFAIVGTAISAFVIGAGIYLLGLAQVAYKLSFVESFAFGSLISAVDPVATVAIFHALEVDPILNMLVFGESILNDAISIVLTTSVLESNNAATTSEAIILGINRFCLMFFASAGIGVVFALISALLLKHVDLRKNPSLEFGMMLVFTYAPYVLAEGIQLSGIMAILFNGIVMSHYTHFNLSTVTQITMQQTMRTLAFIAETCVFAYLGLALFSFRHRVEPALVIWSIILCLIGRAANIFPLALLVNRFREHQITKKMMFIMWFSGLRGAISYALSLHLDFSDETRHVIITTTLIIVLFTTLIFGGSTMPLLKFLRAEKKQKSSRRKKKDKEISLSKTREWGQTIDSEHLSELTEEEMEVSFLQSRIHGFARWDLKFFIPFFTRRFTQQELKDCKSQMTDLTNQWYQAIRISPLESDDDTTASTAQLNINVSGEPRSEGWMKDKKGRSSHGQDEEWSDSNSSL</sequence>
<keyword evidence="11" id="KW-0411">Iron-sulfur</keyword>
<keyword evidence="16 17" id="KW-0739">Sodium transport</keyword>
<dbReference type="PANTHER" id="PTHR10110">
    <property type="entry name" value="SODIUM/HYDROGEN EXCHANGER"/>
    <property type="match status" value="1"/>
</dbReference>
<keyword evidence="7 17" id="KW-0812">Transmembrane</keyword>
<dbReference type="SFLD" id="SFLDG01121">
    <property type="entry name" value="Diphthamide_biosynthesis"/>
    <property type="match status" value="1"/>
</dbReference>
<feature type="transmembrane region" description="Helical" evidence="19">
    <location>
        <begin position="629"/>
        <end position="646"/>
    </location>
</feature>